<proteinExistence type="predicted"/>
<sequence>MSHLRRLFGRDKPIAASPESVAHCIETAAPNAFQALRDELDAFVERVEVYRDDGEIGILIQPDADADPFTYIVSARTLRVPNFAFPEINVAEDEARRFRAEVHVNGNRERKNVADWSEEALIRDVLTTYEEHVAWDAA</sequence>
<dbReference type="AlphaFoldDB" id="A0A2A8CTS2"/>
<evidence type="ECO:0000313" key="1">
    <source>
        <dbReference type="EMBL" id="PEN11105.1"/>
    </source>
</evidence>
<gene>
    <name evidence="1" type="ORF">CRI94_16930</name>
</gene>
<name>A0A2A8CTS2_9BACT</name>
<dbReference type="EMBL" id="PDEQ01000012">
    <property type="protein sequence ID" value="PEN11105.1"/>
    <property type="molecule type" value="Genomic_DNA"/>
</dbReference>
<dbReference type="Proteomes" id="UP000220102">
    <property type="component" value="Unassembled WGS sequence"/>
</dbReference>
<reference evidence="1 2" key="1">
    <citation type="submission" date="2017-10" db="EMBL/GenBank/DDBJ databases">
        <title>Draft genome of Longibacter Salinarum.</title>
        <authorList>
            <person name="Goh K.M."/>
            <person name="Shamsir M.S."/>
            <person name="Lim S.W."/>
        </authorList>
    </citation>
    <scope>NUCLEOTIDE SEQUENCE [LARGE SCALE GENOMIC DNA]</scope>
    <source>
        <strain evidence="1 2">KCTC 52045</strain>
    </source>
</reference>
<accession>A0A2A8CTS2</accession>
<comment type="caution">
    <text evidence="1">The sequence shown here is derived from an EMBL/GenBank/DDBJ whole genome shotgun (WGS) entry which is preliminary data.</text>
</comment>
<keyword evidence="2" id="KW-1185">Reference proteome</keyword>
<organism evidence="1 2">
    <name type="scientific">Longibacter salinarum</name>
    <dbReference type="NCBI Taxonomy" id="1850348"/>
    <lineage>
        <taxon>Bacteria</taxon>
        <taxon>Pseudomonadati</taxon>
        <taxon>Rhodothermota</taxon>
        <taxon>Rhodothermia</taxon>
        <taxon>Rhodothermales</taxon>
        <taxon>Salisaetaceae</taxon>
        <taxon>Longibacter</taxon>
    </lineage>
</organism>
<protein>
    <submittedName>
        <fullName evidence="1">Uncharacterized protein</fullName>
    </submittedName>
</protein>
<evidence type="ECO:0000313" key="2">
    <source>
        <dbReference type="Proteomes" id="UP000220102"/>
    </source>
</evidence>